<dbReference type="InterPro" id="IPR027417">
    <property type="entry name" value="P-loop_NTPase"/>
</dbReference>
<evidence type="ECO:0000313" key="1">
    <source>
        <dbReference type="EMBL" id="AMQ95329.1"/>
    </source>
</evidence>
<dbReference type="RefSeq" id="WP_000073893.1">
    <property type="nucleotide sequence ID" value="NZ_AP023077.1"/>
</dbReference>
<evidence type="ECO:0000313" key="2">
    <source>
        <dbReference type="EMBL" id="QPF13835.1"/>
    </source>
</evidence>
<dbReference type="Gene3D" id="3.40.50.300">
    <property type="entry name" value="P-loop containing nucleotide triphosphate hydrolases"/>
    <property type="match status" value="1"/>
</dbReference>
<accession>A0A142G3U9</accession>
<reference evidence="1" key="1">
    <citation type="submission" date="2016-01" db="EMBL/GenBank/DDBJ databases">
        <title>Loss and gain of aminoglycoside resistance in GC2 Acinetobacter baumannii in Australia via modification of genomic resistance islands and acquisition of plasmids.</title>
        <authorList>
            <person name="Nigro S.J."/>
            <person name="Hall R.M."/>
        </authorList>
    </citation>
    <scope>NUCLEOTIDE SEQUENCE</scope>
    <source>
        <strain evidence="1">C13</strain>
        <plasmid evidence="1">pC13-2</plasmid>
    </source>
</reference>
<gene>
    <name evidence="1" type="primary">tniB</name>
    <name evidence="2" type="ORF">IMO23_02355</name>
</gene>
<keyword evidence="1" id="KW-0614">Plasmid</keyword>
<reference evidence="2 3" key="2">
    <citation type="submission" date="2020-09" db="EMBL/GenBank/DDBJ databases">
        <title>Resistance determinants and their genetic context in bacteria from a longitudinal study of pigs reared under conventional and antibiotic-free husbandry practices.</title>
        <authorList>
            <person name="Poulin-Laprade D."/>
            <person name="Brouard J.-S."/>
            <person name="Gagnon N."/>
            <person name="Turcotte A."/>
            <person name="Langlois A."/>
            <person name="Matte J.J."/>
            <person name="Carrillo C.D."/>
            <person name="Zaheer R."/>
            <person name="McAllister T."/>
            <person name="Topp E."/>
            <person name="Talbot G."/>
        </authorList>
    </citation>
    <scope>NUCLEOTIDE SEQUENCE [LARGE SCALE GENOMIC DNA]</scope>
    <source>
        <strain evidence="2 3">Res13-Abat-PEA21-P4-01-A</strain>
    </source>
</reference>
<organism evidence="1">
    <name type="scientific">Acinetobacter baumannii</name>
    <dbReference type="NCBI Taxonomy" id="470"/>
    <lineage>
        <taxon>Bacteria</taxon>
        <taxon>Pseudomonadati</taxon>
        <taxon>Pseudomonadota</taxon>
        <taxon>Gammaproteobacteria</taxon>
        <taxon>Moraxellales</taxon>
        <taxon>Moraxellaceae</taxon>
        <taxon>Acinetobacter</taxon>
        <taxon>Acinetobacter calcoaceticus/baumannii complex</taxon>
    </lineage>
</organism>
<dbReference type="EMBL" id="CP062919">
    <property type="protein sequence ID" value="QPF13835.1"/>
    <property type="molecule type" value="Genomic_DNA"/>
</dbReference>
<geneLocation type="plasmid" evidence="1">
    <name>pC13-2</name>
</geneLocation>
<proteinExistence type="predicted"/>
<dbReference type="Proteomes" id="UP000594659">
    <property type="component" value="Chromosome"/>
</dbReference>
<dbReference type="AlphaFoldDB" id="A0A142G3U9"/>
<sequence>MSNYPHIFQEFRPIVDQSNEERLYFLEEDRWIGYPAANDLLDQLKGMLTLPKRSRMPNLLVLSKPNNGKTSIINQFFKLYGEGYTNEFNNAVKPVIVVQAPVSPDEKALYMAILDRFWEPFRERDPVAKLRYQVVHCLKLYEVKLLIIDEMNSLLCGTPIKQRTVMNAIKYLCNETQIPIVGFGTEEAVRVLYTDPQHVSRFRVVNLPLWQLDKDFQVIVNKFEKVLPLKQPSRLAEPATVKYLHDITEGNLGNLRSLLREAAKKAIITGQEYIDHQLLESLK</sequence>
<name>A0A142G3U9_ACIBA</name>
<protein>
    <submittedName>
        <fullName evidence="1 2">TniB</fullName>
    </submittedName>
</protein>
<dbReference type="Pfam" id="PF05621">
    <property type="entry name" value="TniB"/>
    <property type="match status" value="1"/>
</dbReference>
<evidence type="ECO:0000313" key="3">
    <source>
        <dbReference type="Proteomes" id="UP000594659"/>
    </source>
</evidence>
<dbReference type="SUPFAM" id="SSF52540">
    <property type="entry name" value="P-loop containing nucleoside triphosphate hydrolases"/>
    <property type="match status" value="1"/>
</dbReference>
<dbReference type="InterPro" id="IPR008868">
    <property type="entry name" value="TniB"/>
</dbReference>
<dbReference type="EMBL" id="KU549175">
    <property type="protein sequence ID" value="AMQ95329.1"/>
    <property type="molecule type" value="Genomic_DNA"/>
</dbReference>